<dbReference type="Gene3D" id="3.40.50.300">
    <property type="entry name" value="P-loop containing nucleotide triphosphate hydrolases"/>
    <property type="match status" value="1"/>
</dbReference>
<evidence type="ECO:0000256" key="18">
    <source>
        <dbReference type="PIRSR" id="PIRSR006135-1"/>
    </source>
</evidence>
<evidence type="ECO:0000256" key="9">
    <source>
        <dbReference type="ARBA" id="ARBA00012523"/>
    </source>
</evidence>
<evidence type="ECO:0000256" key="11">
    <source>
        <dbReference type="ARBA" id="ARBA00022679"/>
    </source>
</evidence>
<organism evidence="20 21">
    <name type="scientific">Aquimarina muelleri</name>
    <dbReference type="NCBI Taxonomy" id="279356"/>
    <lineage>
        <taxon>Bacteria</taxon>
        <taxon>Pseudomonadati</taxon>
        <taxon>Bacteroidota</taxon>
        <taxon>Flavobacteriia</taxon>
        <taxon>Flavobacteriales</taxon>
        <taxon>Flavobacteriaceae</taxon>
        <taxon>Aquimarina</taxon>
    </lineage>
</organism>
<comment type="pathway">
    <text evidence="6">Cofactor biosynthesis; adenosylcobalamin biosynthesis; adenosylcobalamin from cob(II)yrinate a,c-diamide: step 5/7.</text>
</comment>
<dbReference type="EC" id="2.7.7.62" evidence="9"/>
<evidence type="ECO:0000313" key="20">
    <source>
        <dbReference type="EMBL" id="GGX30422.1"/>
    </source>
</evidence>
<evidence type="ECO:0000256" key="5">
    <source>
        <dbReference type="ARBA" id="ARBA00004692"/>
    </source>
</evidence>
<dbReference type="GO" id="GO:0008820">
    <property type="term" value="F:cobinamide phosphate guanylyltransferase activity"/>
    <property type="evidence" value="ECO:0007669"/>
    <property type="project" value="UniProtKB-EC"/>
</dbReference>
<keyword evidence="10" id="KW-0169">Cobalamin biosynthesis</keyword>
<dbReference type="Pfam" id="PF02283">
    <property type="entry name" value="CobU"/>
    <property type="match status" value="1"/>
</dbReference>
<keyword evidence="14" id="KW-0067">ATP-binding</keyword>
<evidence type="ECO:0000256" key="17">
    <source>
        <dbReference type="ARBA" id="ARBA00030571"/>
    </source>
</evidence>
<feature type="active site" description="GMP-histidine intermediate" evidence="18">
    <location>
        <position position="48"/>
    </location>
</feature>
<evidence type="ECO:0000256" key="3">
    <source>
        <dbReference type="ARBA" id="ARBA00001522"/>
    </source>
</evidence>
<keyword evidence="21" id="KW-1185">Reference proteome</keyword>
<keyword evidence="13 20" id="KW-0418">Kinase</keyword>
<dbReference type="InterPro" id="IPR027417">
    <property type="entry name" value="P-loop_NTPase"/>
</dbReference>
<evidence type="ECO:0000256" key="15">
    <source>
        <dbReference type="ARBA" id="ARBA00023134"/>
    </source>
</evidence>
<keyword evidence="12 19" id="KW-0547">Nucleotide-binding</keyword>
<dbReference type="CDD" id="cd00544">
    <property type="entry name" value="CobU"/>
    <property type="match status" value="1"/>
</dbReference>
<comment type="caution">
    <text evidence="20">The sequence shown here is derived from an EMBL/GenBank/DDBJ whole genome shotgun (WGS) entry which is preliminary data.</text>
</comment>
<evidence type="ECO:0000313" key="21">
    <source>
        <dbReference type="Proteomes" id="UP000601108"/>
    </source>
</evidence>
<comment type="pathway">
    <text evidence="5">Cofactor biosynthesis; adenosylcobalamin biosynthesis; adenosylcobalamin from cob(II)yrinate a,c-diamide: step 6/7.</text>
</comment>
<gene>
    <name evidence="20" type="primary">cobU</name>
    <name evidence="20" type="ORF">GCM10007384_34440</name>
</gene>
<dbReference type="InterPro" id="IPR003203">
    <property type="entry name" value="CobU/CobP"/>
</dbReference>
<evidence type="ECO:0000256" key="6">
    <source>
        <dbReference type="ARBA" id="ARBA00005159"/>
    </source>
</evidence>
<dbReference type="PANTHER" id="PTHR34848:SF1">
    <property type="entry name" value="BIFUNCTIONAL ADENOSYLCOBALAMIN BIOSYNTHESIS PROTEIN COBU"/>
    <property type="match status" value="1"/>
</dbReference>
<dbReference type="GO" id="GO:0009236">
    <property type="term" value="P:cobalamin biosynthetic process"/>
    <property type="evidence" value="ECO:0007669"/>
    <property type="project" value="UniProtKB-KW"/>
</dbReference>
<feature type="binding site" evidence="19">
    <location>
        <position position="78"/>
    </location>
    <ligand>
        <name>GTP</name>
        <dbReference type="ChEBI" id="CHEBI:37565"/>
    </ligand>
</feature>
<proteinExistence type="inferred from homology"/>
<comment type="catalytic activity">
    <reaction evidence="2">
        <text>adenosylcob(III)inamide phosphate + GTP + H(+) = adenosylcob(III)inamide-GDP + diphosphate</text>
        <dbReference type="Rhea" id="RHEA:22712"/>
        <dbReference type="ChEBI" id="CHEBI:15378"/>
        <dbReference type="ChEBI" id="CHEBI:33019"/>
        <dbReference type="ChEBI" id="CHEBI:37565"/>
        <dbReference type="ChEBI" id="CHEBI:58502"/>
        <dbReference type="ChEBI" id="CHEBI:60487"/>
        <dbReference type="EC" id="2.7.7.62"/>
    </reaction>
</comment>
<evidence type="ECO:0000256" key="14">
    <source>
        <dbReference type="ARBA" id="ARBA00022840"/>
    </source>
</evidence>
<evidence type="ECO:0000256" key="13">
    <source>
        <dbReference type="ARBA" id="ARBA00022777"/>
    </source>
</evidence>
<keyword evidence="11" id="KW-0808">Transferase</keyword>
<dbReference type="GO" id="GO:0005524">
    <property type="term" value="F:ATP binding"/>
    <property type="evidence" value="ECO:0007669"/>
    <property type="project" value="UniProtKB-KW"/>
</dbReference>
<dbReference type="PANTHER" id="PTHR34848">
    <property type="match status" value="1"/>
</dbReference>
<evidence type="ECO:0000256" key="2">
    <source>
        <dbReference type="ARBA" id="ARBA00000711"/>
    </source>
</evidence>
<feature type="binding site" evidence="19">
    <location>
        <begin position="7"/>
        <end position="14"/>
    </location>
    <ligand>
        <name>GTP</name>
        <dbReference type="ChEBI" id="CHEBI:37565"/>
    </ligand>
</feature>
<feature type="binding site" evidence="19">
    <location>
        <position position="60"/>
    </location>
    <ligand>
        <name>GTP</name>
        <dbReference type="ChEBI" id="CHEBI:37565"/>
    </ligand>
</feature>
<dbReference type="GO" id="GO:0005525">
    <property type="term" value="F:GTP binding"/>
    <property type="evidence" value="ECO:0007669"/>
    <property type="project" value="UniProtKB-KW"/>
</dbReference>
<sequence>MLYYITGGERSGKSKYAQDLAVQLSNTPYYLATSRVWDEDHRLRIDRHIADRDSRWISIEEEKELSKVIPNNSVVVIDCVTLWLTNFFVDSKNDIEKSLSLAKAEFDKLLKIDATLLIISNEIGMGVHATTEVGRKFTELQGWMNQYIAKYADKAVLMVSGIPVEIKGTEVLLKKQL</sequence>
<dbReference type="SUPFAM" id="SSF52540">
    <property type="entry name" value="P-loop containing nucleoside triphosphate hydrolases"/>
    <property type="match status" value="1"/>
</dbReference>
<comment type="function">
    <text evidence="4">Catalyzes ATP-dependent phosphorylation of adenosylcobinamide and addition of GMP to adenosylcobinamide phosphate.</text>
</comment>
<dbReference type="Proteomes" id="UP000601108">
    <property type="component" value="Unassembled WGS sequence"/>
</dbReference>
<evidence type="ECO:0000256" key="1">
    <source>
        <dbReference type="ARBA" id="ARBA00000312"/>
    </source>
</evidence>
<evidence type="ECO:0000256" key="10">
    <source>
        <dbReference type="ARBA" id="ARBA00022573"/>
    </source>
</evidence>
<dbReference type="EC" id="2.7.1.156" evidence="8"/>
<comment type="similarity">
    <text evidence="7">Belongs to the CobU/CobP family.</text>
</comment>
<name>A0A918JX96_9FLAO</name>
<dbReference type="EMBL" id="BMWS01000029">
    <property type="protein sequence ID" value="GGX30422.1"/>
    <property type="molecule type" value="Genomic_DNA"/>
</dbReference>
<evidence type="ECO:0000256" key="4">
    <source>
        <dbReference type="ARBA" id="ARBA00003889"/>
    </source>
</evidence>
<evidence type="ECO:0000256" key="19">
    <source>
        <dbReference type="PIRSR" id="PIRSR006135-2"/>
    </source>
</evidence>
<evidence type="ECO:0000256" key="12">
    <source>
        <dbReference type="ARBA" id="ARBA00022741"/>
    </source>
</evidence>
<comment type="catalytic activity">
    <reaction evidence="1">
        <text>adenosylcob(III)inamide + ATP = adenosylcob(III)inamide phosphate + ADP + H(+)</text>
        <dbReference type="Rhea" id="RHEA:15769"/>
        <dbReference type="ChEBI" id="CHEBI:2480"/>
        <dbReference type="ChEBI" id="CHEBI:15378"/>
        <dbReference type="ChEBI" id="CHEBI:30616"/>
        <dbReference type="ChEBI" id="CHEBI:58502"/>
        <dbReference type="ChEBI" id="CHEBI:456216"/>
        <dbReference type="EC" id="2.7.1.156"/>
    </reaction>
</comment>
<evidence type="ECO:0000256" key="16">
    <source>
        <dbReference type="ARBA" id="ARBA00029570"/>
    </source>
</evidence>
<reference evidence="20 21" key="1">
    <citation type="journal article" date="2014" name="Int. J. Syst. Evol. Microbiol.">
        <title>Complete genome sequence of Corynebacterium casei LMG S-19264T (=DSM 44701T), isolated from a smear-ripened cheese.</title>
        <authorList>
            <consortium name="US DOE Joint Genome Institute (JGI-PGF)"/>
            <person name="Walter F."/>
            <person name="Albersmeier A."/>
            <person name="Kalinowski J."/>
            <person name="Ruckert C."/>
        </authorList>
    </citation>
    <scope>NUCLEOTIDE SEQUENCE [LARGE SCALE GENOMIC DNA]</scope>
    <source>
        <strain evidence="20 21">KCTC 12285</strain>
    </source>
</reference>
<comment type="catalytic activity">
    <reaction evidence="3">
        <text>adenosylcob(III)inamide + GTP = adenosylcob(III)inamide phosphate + GDP + H(+)</text>
        <dbReference type="Rhea" id="RHEA:15765"/>
        <dbReference type="ChEBI" id="CHEBI:2480"/>
        <dbReference type="ChEBI" id="CHEBI:15378"/>
        <dbReference type="ChEBI" id="CHEBI:37565"/>
        <dbReference type="ChEBI" id="CHEBI:58189"/>
        <dbReference type="ChEBI" id="CHEBI:58502"/>
        <dbReference type="EC" id="2.7.1.156"/>
    </reaction>
</comment>
<dbReference type="PIRSF" id="PIRSF006135">
    <property type="entry name" value="CobU"/>
    <property type="match status" value="1"/>
</dbReference>
<dbReference type="RefSeq" id="WP_027413257.1">
    <property type="nucleotide sequence ID" value="NZ_BMWS01000029.1"/>
</dbReference>
<protein>
    <recommendedName>
        <fullName evidence="16">Adenosylcobinamide kinase</fullName>
        <ecNumber evidence="8">2.7.1.156</ecNumber>
        <ecNumber evidence="9">2.7.7.62</ecNumber>
    </recommendedName>
    <alternativeName>
        <fullName evidence="17">Adenosylcobinamide-phosphate guanylyltransferase</fullName>
    </alternativeName>
</protein>
<accession>A0A918JX96</accession>
<feature type="binding site" evidence="19">
    <location>
        <begin position="32"/>
        <end position="34"/>
    </location>
    <ligand>
        <name>GTP</name>
        <dbReference type="ChEBI" id="CHEBI:37565"/>
    </ligand>
</feature>
<keyword evidence="15 19" id="KW-0342">GTP-binding</keyword>
<dbReference type="AlphaFoldDB" id="A0A918JX96"/>
<dbReference type="GO" id="GO:0043752">
    <property type="term" value="F:adenosylcobinamide kinase activity"/>
    <property type="evidence" value="ECO:0007669"/>
    <property type="project" value="UniProtKB-EC"/>
</dbReference>
<evidence type="ECO:0000256" key="7">
    <source>
        <dbReference type="ARBA" id="ARBA00007490"/>
    </source>
</evidence>
<evidence type="ECO:0000256" key="8">
    <source>
        <dbReference type="ARBA" id="ARBA00012016"/>
    </source>
</evidence>